<gene>
    <name evidence="6" type="ORF">HPP92_004806</name>
</gene>
<organism evidence="6 7">
    <name type="scientific">Vanilla planifolia</name>
    <name type="common">Vanilla</name>
    <dbReference type="NCBI Taxonomy" id="51239"/>
    <lineage>
        <taxon>Eukaryota</taxon>
        <taxon>Viridiplantae</taxon>
        <taxon>Streptophyta</taxon>
        <taxon>Embryophyta</taxon>
        <taxon>Tracheophyta</taxon>
        <taxon>Spermatophyta</taxon>
        <taxon>Magnoliopsida</taxon>
        <taxon>Liliopsida</taxon>
        <taxon>Asparagales</taxon>
        <taxon>Orchidaceae</taxon>
        <taxon>Vanilloideae</taxon>
        <taxon>Vanilleae</taxon>
        <taxon>Vanilla</taxon>
    </lineage>
</organism>
<dbReference type="GO" id="GO:0035251">
    <property type="term" value="F:UDP-glucosyltransferase activity"/>
    <property type="evidence" value="ECO:0007669"/>
    <property type="project" value="TreeGrafter"/>
</dbReference>
<evidence type="ECO:0000256" key="2">
    <source>
        <dbReference type="ARBA" id="ARBA00022679"/>
    </source>
</evidence>
<protein>
    <recommendedName>
        <fullName evidence="4">Glycosyltransferase</fullName>
        <ecNumber evidence="4">2.4.1.-</ecNumber>
    </recommendedName>
</protein>
<reference evidence="6 7" key="1">
    <citation type="journal article" date="2020" name="Nat. Food">
        <title>A phased Vanilla planifolia genome enables genetic improvement of flavour and production.</title>
        <authorList>
            <person name="Hasing T."/>
            <person name="Tang H."/>
            <person name="Brym M."/>
            <person name="Khazi F."/>
            <person name="Huang T."/>
            <person name="Chambers A.H."/>
        </authorList>
    </citation>
    <scope>NUCLEOTIDE SEQUENCE [LARGE SCALE GENOMIC DNA]</scope>
    <source>
        <tissue evidence="6">Leaf</tissue>
    </source>
</reference>
<evidence type="ECO:0000259" key="5">
    <source>
        <dbReference type="Pfam" id="PF26168"/>
    </source>
</evidence>
<dbReference type="CDD" id="cd03784">
    <property type="entry name" value="GT1_Gtf-like"/>
    <property type="match status" value="1"/>
</dbReference>
<dbReference type="InterPro" id="IPR002213">
    <property type="entry name" value="UDP_glucos_trans"/>
</dbReference>
<keyword evidence="3" id="KW-0328">Glycosyltransferase</keyword>
<evidence type="ECO:0000313" key="7">
    <source>
        <dbReference type="Proteomes" id="UP000639772"/>
    </source>
</evidence>
<comment type="caution">
    <text evidence="6">The sequence shown here is derived from an EMBL/GenBank/DDBJ whole genome shotgun (WGS) entry which is preliminary data.</text>
</comment>
<dbReference type="InterPro" id="IPR058980">
    <property type="entry name" value="Glyco_transf_N"/>
</dbReference>
<evidence type="ECO:0000256" key="4">
    <source>
        <dbReference type="RuleBase" id="RU362057"/>
    </source>
</evidence>
<feature type="domain" description="Glycosyltransferase N-terminal" evidence="5">
    <location>
        <begin position="29"/>
        <end position="268"/>
    </location>
</feature>
<proteinExistence type="inferred from homology"/>
<dbReference type="AlphaFoldDB" id="A0A835RXE4"/>
<evidence type="ECO:0000256" key="3">
    <source>
        <dbReference type="RuleBase" id="RU003718"/>
    </source>
</evidence>
<dbReference type="Pfam" id="PF26168">
    <property type="entry name" value="Glyco_transf_N"/>
    <property type="match status" value="1"/>
</dbReference>
<dbReference type="SUPFAM" id="SSF53756">
    <property type="entry name" value="UDP-Glycosyltransferase/glycogen phosphorylase"/>
    <property type="match status" value="1"/>
</dbReference>
<dbReference type="EMBL" id="JADCNM010000002">
    <property type="protein sequence ID" value="KAG0493812.1"/>
    <property type="molecule type" value="Genomic_DNA"/>
</dbReference>
<evidence type="ECO:0000256" key="1">
    <source>
        <dbReference type="ARBA" id="ARBA00009995"/>
    </source>
</evidence>
<accession>A0A835RXE4</accession>
<dbReference type="PANTHER" id="PTHR48047">
    <property type="entry name" value="GLYCOSYLTRANSFERASE"/>
    <property type="match status" value="1"/>
</dbReference>
<dbReference type="Gene3D" id="3.40.50.2000">
    <property type="entry name" value="Glycogen Phosphorylase B"/>
    <property type="match status" value="2"/>
</dbReference>
<dbReference type="FunFam" id="3.40.50.2000:FF:000047">
    <property type="entry name" value="Glycosyltransferase"/>
    <property type="match status" value="1"/>
</dbReference>
<dbReference type="PANTHER" id="PTHR48047:SF182">
    <property type="entry name" value="GLYCOSYLTRANSFERASE"/>
    <property type="match status" value="1"/>
</dbReference>
<dbReference type="OrthoDB" id="5835829at2759"/>
<dbReference type="Proteomes" id="UP000639772">
    <property type="component" value="Unassembled WGS sequence"/>
</dbReference>
<dbReference type="Pfam" id="PF00201">
    <property type="entry name" value="UDPGT"/>
    <property type="match status" value="1"/>
</dbReference>
<dbReference type="PROSITE" id="PS00375">
    <property type="entry name" value="UDPGT"/>
    <property type="match status" value="1"/>
</dbReference>
<evidence type="ECO:0000313" key="6">
    <source>
        <dbReference type="EMBL" id="KAG0493812.1"/>
    </source>
</evidence>
<keyword evidence="2 3" id="KW-0808">Transferase</keyword>
<comment type="similarity">
    <text evidence="1 3">Belongs to the UDP-glycosyltransferase family.</text>
</comment>
<dbReference type="EC" id="2.4.1.-" evidence="4"/>
<sequence length="504" mass="55854">MASDGQSPASCYFLGSQNENKWLRRPHFVLVPLMAPGHMIPMIDMAHLLADRAAAVVTIVTTPVNAARISDIIDAIAHSSLPIRFLSLTFPTAKFGLPDGCENADLLPSRDLAHNFLDACKALREPLEQHLQVCSPPPSCIVSDRFHAWTIDIALELHIPRLFFHGFGCIALLCVHVVREHQLLEQTDAIDDDKAFVLPDFPHRVELSRGQLPSFKTFFSARKYNDEMVAAEAASDGVMVNSFDEFEPGYREWCEKAIGKKVWTVGPVFLSNVSEEGTFGRGNKSSIDEDWCIKWLDSKKPGSVIYVSFGSLVQTGFTQLVEIGMGLEAADQPFIWVIKAGEQALEMEKWLTDGDGFEERMKGRGLIIRGWAPQATILGHPAVGGFMTHCGWNSTMEAVLAGMPMVTWPHFGDQFVNEKLIVEILKIGVAVGVNTVVGWRKAQETVVRSGDVEKAVRRLVDKGQWDGMKQRVQELSEKARRAMQPGGSSYCNLIDMVTTYSPVP</sequence>
<name>A0A835RXE4_VANPL</name>
<dbReference type="InterPro" id="IPR035595">
    <property type="entry name" value="UDP_glycos_trans_CS"/>
</dbReference>